<comment type="caution">
    <text evidence="1">The sequence shown here is derived from an EMBL/GenBank/DDBJ whole genome shotgun (WGS) entry which is preliminary data.</text>
</comment>
<reference evidence="1 2" key="1">
    <citation type="submission" date="2019-07" db="EMBL/GenBank/DDBJ databases">
        <title>Genome assembly of Bacillus simplex strain GGC-P6A.</title>
        <authorList>
            <person name="Jennings M.E."/>
            <person name="Barton H.A."/>
        </authorList>
    </citation>
    <scope>NUCLEOTIDE SEQUENCE [LARGE SCALE GENOMIC DNA]</scope>
    <source>
        <strain evidence="1 2">GGC-P6A</strain>
    </source>
</reference>
<sequence length="253" mass="29762">MKENLISRLRYLEKKEDMTILMAAVTGSHSFGLSSVQSDYDVRFIYVHNDKRSYLSLSQPVEVIHLKEGLFDMEGWDLFKSSRLTLKSNPALFELFQSPIKLITHPDYYMKMNGLITDCYSKKALGHHYYRMMSDNLKQLSKPRDLERKELKIWVQVYRAYLILEYIIQRGSLPPLSVWELLDLVPIDQELKTRMTRIFKAKQMEECISNDESEKNLSLIEGKSLSIKNEITMLHKGKNMETELNELIWTILK</sequence>
<dbReference type="AlphaFoldDB" id="A0A8B5Y026"/>
<dbReference type="InterPro" id="IPR018775">
    <property type="entry name" value="RlaP"/>
</dbReference>
<evidence type="ECO:0000313" key="2">
    <source>
        <dbReference type="Proteomes" id="UP000317770"/>
    </source>
</evidence>
<proteinExistence type="predicted"/>
<evidence type="ECO:0000313" key="1">
    <source>
        <dbReference type="EMBL" id="TVX81291.1"/>
    </source>
</evidence>
<dbReference type="EMBL" id="VNKI01000004">
    <property type="protein sequence ID" value="TVX81291.1"/>
    <property type="molecule type" value="Genomic_DNA"/>
</dbReference>
<gene>
    <name evidence="1" type="ORF">FQP34_09975</name>
</gene>
<dbReference type="PANTHER" id="PTHR34817">
    <property type="entry name" value="NUCLEOTIDYLTRANSFERASE"/>
    <property type="match status" value="1"/>
</dbReference>
<dbReference type="RefSeq" id="WP_144478382.1">
    <property type="nucleotide sequence ID" value="NZ_VNKI01000004.1"/>
</dbReference>
<dbReference type="Proteomes" id="UP000317770">
    <property type="component" value="Unassembled WGS sequence"/>
</dbReference>
<name>A0A8B5Y026_9BACI</name>
<accession>A0A8B5Y026</accession>
<protein>
    <recommendedName>
        <fullName evidence="3">Nucleotidyltransferase domain-containing protein</fullName>
    </recommendedName>
</protein>
<evidence type="ECO:0008006" key="3">
    <source>
        <dbReference type="Google" id="ProtNLM"/>
    </source>
</evidence>
<organism evidence="1 2">
    <name type="scientific">Peribacillus simplex</name>
    <dbReference type="NCBI Taxonomy" id="1478"/>
    <lineage>
        <taxon>Bacteria</taxon>
        <taxon>Bacillati</taxon>
        <taxon>Bacillota</taxon>
        <taxon>Bacilli</taxon>
        <taxon>Bacillales</taxon>
        <taxon>Bacillaceae</taxon>
        <taxon>Peribacillus</taxon>
    </lineage>
</organism>
<dbReference type="PANTHER" id="PTHR34817:SF2">
    <property type="entry name" value="NUCLEOTIDYLTRANSFERASE"/>
    <property type="match status" value="1"/>
</dbReference>
<dbReference type="Pfam" id="PF10127">
    <property type="entry name" value="RlaP"/>
    <property type="match status" value="1"/>
</dbReference>